<comment type="caution">
    <text evidence="2">The sequence shown here is derived from an EMBL/GenBank/DDBJ whole genome shotgun (WGS) entry which is preliminary data.</text>
</comment>
<dbReference type="AlphaFoldDB" id="A0A392VDJ2"/>
<evidence type="ECO:0000313" key="2">
    <source>
        <dbReference type="EMBL" id="MCI86454.1"/>
    </source>
</evidence>
<organism evidence="2 3">
    <name type="scientific">Trifolium medium</name>
    <dbReference type="NCBI Taxonomy" id="97028"/>
    <lineage>
        <taxon>Eukaryota</taxon>
        <taxon>Viridiplantae</taxon>
        <taxon>Streptophyta</taxon>
        <taxon>Embryophyta</taxon>
        <taxon>Tracheophyta</taxon>
        <taxon>Spermatophyta</taxon>
        <taxon>Magnoliopsida</taxon>
        <taxon>eudicotyledons</taxon>
        <taxon>Gunneridae</taxon>
        <taxon>Pentapetalae</taxon>
        <taxon>rosids</taxon>
        <taxon>fabids</taxon>
        <taxon>Fabales</taxon>
        <taxon>Fabaceae</taxon>
        <taxon>Papilionoideae</taxon>
        <taxon>50 kb inversion clade</taxon>
        <taxon>NPAAA clade</taxon>
        <taxon>Hologalegina</taxon>
        <taxon>IRL clade</taxon>
        <taxon>Trifolieae</taxon>
        <taxon>Trifolium</taxon>
    </lineage>
</organism>
<accession>A0A392VDJ2</accession>
<dbReference type="GO" id="GO:0003676">
    <property type="term" value="F:nucleic acid binding"/>
    <property type="evidence" value="ECO:0007669"/>
    <property type="project" value="InterPro"/>
</dbReference>
<dbReference type="GO" id="GO:0004523">
    <property type="term" value="F:RNA-DNA hybrid ribonuclease activity"/>
    <property type="evidence" value="ECO:0007669"/>
    <property type="project" value="InterPro"/>
</dbReference>
<feature type="non-terminal residue" evidence="2">
    <location>
        <position position="53"/>
    </location>
</feature>
<feature type="domain" description="RNase H type-1" evidence="1">
    <location>
        <begin position="6"/>
        <end position="52"/>
    </location>
</feature>
<protein>
    <submittedName>
        <fullName evidence="2">Ribonuclease H protein</fullName>
    </submittedName>
</protein>
<evidence type="ECO:0000259" key="1">
    <source>
        <dbReference type="Pfam" id="PF13456"/>
    </source>
</evidence>
<dbReference type="InterPro" id="IPR044730">
    <property type="entry name" value="RNase_H-like_dom_plant"/>
</dbReference>
<evidence type="ECO:0000313" key="3">
    <source>
        <dbReference type="Proteomes" id="UP000265520"/>
    </source>
</evidence>
<dbReference type="EMBL" id="LXQA011141115">
    <property type="protein sequence ID" value="MCI86454.1"/>
    <property type="molecule type" value="Genomic_DNA"/>
</dbReference>
<dbReference type="Pfam" id="PF13456">
    <property type="entry name" value="RVT_3"/>
    <property type="match status" value="1"/>
</dbReference>
<dbReference type="InterPro" id="IPR002156">
    <property type="entry name" value="RNaseH_domain"/>
</dbReference>
<dbReference type="CDD" id="cd06222">
    <property type="entry name" value="RNase_H_like"/>
    <property type="match status" value="1"/>
</dbReference>
<dbReference type="Proteomes" id="UP000265520">
    <property type="component" value="Unassembled WGS sequence"/>
</dbReference>
<name>A0A392VDJ2_9FABA</name>
<reference evidence="2 3" key="1">
    <citation type="journal article" date="2018" name="Front. Plant Sci.">
        <title>Red Clover (Trifolium pratense) and Zigzag Clover (T. medium) - A Picture of Genomic Similarities and Differences.</title>
        <authorList>
            <person name="Dluhosova J."/>
            <person name="Istvanek J."/>
            <person name="Nedelnik J."/>
            <person name="Repkova J."/>
        </authorList>
    </citation>
    <scope>NUCLEOTIDE SEQUENCE [LARGE SCALE GENOMIC DNA]</scope>
    <source>
        <strain evidence="3">cv. 10/8</strain>
        <tissue evidence="2">Leaf</tissue>
    </source>
</reference>
<keyword evidence="3" id="KW-1185">Reference proteome</keyword>
<sequence length="53" mass="5928">MLHKLNCDRAYKDTLELAGCGGLLRDSDGKWLIGYSRKIGTCDALSAEMWGMY</sequence>
<proteinExistence type="predicted"/>